<dbReference type="FunCoup" id="A0A540VF70">
    <property type="interactions" value="132"/>
</dbReference>
<dbReference type="RefSeq" id="WP_141610460.1">
    <property type="nucleotide sequence ID" value="NZ_VIGC02000014.1"/>
</dbReference>
<evidence type="ECO:0000256" key="1">
    <source>
        <dbReference type="SAM" id="MobiDB-lite"/>
    </source>
</evidence>
<dbReference type="InterPro" id="IPR034904">
    <property type="entry name" value="FSCA_dom_sf"/>
</dbReference>
<dbReference type="EMBL" id="VIGC01000014">
    <property type="protein sequence ID" value="TQE95404.1"/>
    <property type="molecule type" value="Genomic_DNA"/>
</dbReference>
<dbReference type="Proteomes" id="UP000317371">
    <property type="component" value="Unassembled WGS sequence"/>
</dbReference>
<evidence type="ECO:0000313" key="4">
    <source>
        <dbReference type="Proteomes" id="UP000317371"/>
    </source>
</evidence>
<name>A0A540VF70_9CHLR</name>
<dbReference type="OrthoDB" id="9805360at2"/>
<dbReference type="Pfam" id="PF01883">
    <property type="entry name" value="FeS_assembly_P"/>
    <property type="match status" value="1"/>
</dbReference>
<dbReference type="InParanoid" id="A0A540VF70"/>
<dbReference type="PANTHER" id="PTHR42831:SF1">
    <property type="entry name" value="FE-S PROTEIN MATURATION AUXILIARY FACTOR YITW"/>
    <property type="match status" value="1"/>
</dbReference>
<comment type="caution">
    <text evidence="3">The sequence shown here is derived from an EMBL/GenBank/DDBJ whole genome shotgun (WGS) entry which is preliminary data.</text>
</comment>
<dbReference type="InterPro" id="IPR052339">
    <property type="entry name" value="Fe-S_Maturation_MIP18"/>
</dbReference>
<accession>A0A540VF70</accession>
<dbReference type="AlphaFoldDB" id="A0A540VF70"/>
<proteinExistence type="predicted"/>
<dbReference type="InterPro" id="IPR002744">
    <property type="entry name" value="MIP18-like"/>
</dbReference>
<organism evidence="3 4">
    <name type="scientific">Litorilinea aerophila</name>
    <dbReference type="NCBI Taxonomy" id="1204385"/>
    <lineage>
        <taxon>Bacteria</taxon>
        <taxon>Bacillati</taxon>
        <taxon>Chloroflexota</taxon>
        <taxon>Caldilineae</taxon>
        <taxon>Caldilineales</taxon>
        <taxon>Caldilineaceae</taxon>
        <taxon>Litorilinea</taxon>
    </lineage>
</organism>
<sequence>MENQLTPELCREYLKAVIDPEIYQNIVDLGLVYDIQVDEGNGVVVTMTLTTPHCPMGPQIIENVEQTLRSKGASAVQVNIVWEPMWTPAAMTEELQRELGLLEEPEPEPELAIELPPPPPPKKKGLIRRLLGL</sequence>
<reference evidence="3 4" key="1">
    <citation type="submission" date="2019-06" db="EMBL/GenBank/DDBJ databases">
        <title>Genome sequence of Litorilinea aerophila BAA-2444.</title>
        <authorList>
            <person name="Maclea K.S."/>
            <person name="Maurais E.G."/>
            <person name="Iannazzi L.C."/>
        </authorList>
    </citation>
    <scope>NUCLEOTIDE SEQUENCE [LARGE SCALE GENOMIC DNA]</scope>
    <source>
        <strain evidence="3 4">ATCC BAA-2444</strain>
    </source>
</reference>
<feature type="region of interest" description="Disordered" evidence="1">
    <location>
        <begin position="104"/>
        <end position="127"/>
    </location>
</feature>
<gene>
    <name evidence="3" type="ORF">FKZ61_12445</name>
</gene>
<dbReference type="Gene3D" id="3.30.300.130">
    <property type="entry name" value="Fe-S cluster assembly (FSCA)"/>
    <property type="match status" value="1"/>
</dbReference>
<protein>
    <submittedName>
        <fullName evidence="3">Metal-sulfur cluster assembly factor</fullName>
    </submittedName>
</protein>
<keyword evidence="4" id="KW-1185">Reference proteome</keyword>
<evidence type="ECO:0000259" key="2">
    <source>
        <dbReference type="Pfam" id="PF01883"/>
    </source>
</evidence>
<feature type="domain" description="MIP18 family-like" evidence="2">
    <location>
        <begin position="11"/>
        <end position="79"/>
    </location>
</feature>
<dbReference type="PANTHER" id="PTHR42831">
    <property type="entry name" value="FE-S PROTEIN MATURATION AUXILIARY FACTOR YITW"/>
    <property type="match status" value="1"/>
</dbReference>
<dbReference type="SUPFAM" id="SSF117916">
    <property type="entry name" value="Fe-S cluster assembly (FSCA) domain-like"/>
    <property type="match status" value="1"/>
</dbReference>
<evidence type="ECO:0000313" key="3">
    <source>
        <dbReference type="EMBL" id="TQE95404.1"/>
    </source>
</evidence>